<dbReference type="PANTHER" id="PTHR30055:SF242">
    <property type="entry name" value="HTH-TYPE TRANSCRIPTIONAL REPRESSOR KSTR"/>
    <property type="match status" value="1"/>
</dbReference>
<evidence type="ECO:0000256" key="1">
    <source>
        <dbReference type="ARBA" id="ARBA00023125"/>
    </source>
</evidence>
<sequence>MKQPAASPGPAADGSDLPAYKRARRSQIVAAALAALKKQDYDQIQMRDVAEDAQVALGTLYRYFSSKEHVYAAVLREWARPVFEADATGAGGAEARVRAKVTAILASFERWPGFFKVCMVLQNSTDAQAAQIMDEFSGVAVATLARDFAALGEQQAADAALMLWAVINTVLSAVIMRGYPMADAVRISNAYVDLVAPRLAAAEAR</sequence>
<accession>A0ABM9LWK6</accession>
<dbReference type="EMBL" id="OY726397">
    <property type="protein sequence ID" value="CAJ1505919.1"/>
    <property type="molecule type" value="Genomic_DNA"/>
</dbReference>
<dbReference type="SUPFAM" id="SSF46689">
    <property type="entry name" value="Homeodomain-like"/>
    <property type="match status" value="1"/>
</dbReference>
<dbReference type="PRINTS" id="PR00455">
    <property type="entry name" value="HTHTETR"/>
</dbReference>
<dbReference type="Gene3D" id="1.10.357.10">
    <property type="entry name" value="Tetracycline Repressor, domain 2"/>
    <property type="match status" value="1"/>
</dbReference>
<dbReference type="Pfam" id="PF00440">
    <property type="entry name" value="TetR_N"/>
    <property type="match status" value="1"/>
</dbReference>
<protein>
    <submittedName>
        <fullName evidence="4">TetR family transcriptional regulator</fullName>
    </submittedName>
</protein>
<gene>
    <name evidence="4" type="ORF">MU0053_003060</name>
</gene>
<proteinExistence type="predicted"/>
<keyword evidence="1 2" id="KW-0238">DNA-binding</keyword>
<organism evidence="4 5">
    <name type="scientific">[Mycobacterium] burgundiense</name>
    <dbReference type="NCBI Taxonomy" id="3064286"/>
    <lineage>
        <taxon>Bacteria</taxon>
        <taxon>Bacillati</taxon>
        <taxon>Actinomycetota</taxon>
        <taxon>Actinomycetes</taxon>
        <taxon>Mycobacteriales</taxon>
        <taxon>Mycobacteriaceae</taxon>
        <taxon>Mycolicibacterium</taxon>
    </lineage>
</organism>
<dbReference type="InterPro" id="IPR050109">
    <property type="entry name" value="HTH-type_TetR-like_transc_reg"/>
</dbReference>
<dbReference type="InterPro" id="IPR009057">
    <property type="entry name" value="Homeodomain-like_sf"/>
</dbReference>
<reference evidence="4 5" key="1">
    <citation type="submission" date="2023-08" db="EMBL/GenBank/DDBJ databases">
        <authorList>
            <person name="Folkvardsen B D."/>
            <person name="Norman A."/>
        </authorList>
    </citation>
    <scope>NUCLEOTIDE SEQUENCE [LARGE SCALE GENOMIC DNA]</scope>
    <source>
        <strain evidence="4 5">Mu0053</strain>
    </source>
</reference>
<evidence type="ECO:0000313" key="4">
    <source>
        <dbReference type="EMBL" id="CAJ1505919.1"/>
    </source>
</evidence>
<name>A0ABM9LWK6_9MYCO</name>
<evidence type="ECO:0000259" key="3">
    <source>
        <dbReference type="PROSITE" id="PS50977"/>
    </source>
</evidence>
<feature type="DNA-binding region" description="H-T-H motif" evidence="2">
    <location>
        <begin position="45"/>
        <end position="64"/>
    </location>
</feature>
<dbReference type="PROSITE" id="PS50977">
    <property type="entry name" value="HTH_TETR_2"/>
    <property type="match status" value="1"/>
</dbReference>
<evidence type="ECO:0000313" key="5">
    <source>
        <dbReference type="Proteomes" id="UP001190465"/>
    </source>
</evidence>
<feature type="domain" description="HTH tetR-type" evidence="3">
    <location>
        <begin position="22"/>
        <end position="82"/>
    </location>
</feature>
<dbReference type="Proteomes" id="UP001190465">
    <property type="component" value="Chromosome"/>
</dbReference>
<dbReference type="RefSeq" id="WP_308478482.1">
    <property type="nucleotide sequence ID" value="NZ_OY726397.1"/>
</dbReference>
<evidence type="ECO:0000256" key="2">
    <source>
        <dbReference type="PROSITE-ProRule" id="PRU00335"/>
    </source>
</evidence>
<dbReference type="InterPro" id="IPR001647">
    <property type="entry name" value="HTH_TetR"/>
</dbReference>
<dbReference type="PANTHER" id="PTHR30055">
    <property type="entry name" value="HTH-TYPE TRANSCRIPTIONAL REGULATOR RUTR"/>
    <property type="match status" value="1"/>
</dbReference>
<keyword evidence="5" id="KW-1185">Reference proteome</keyword>